<dbReference type="Gene3D" id="3.80.10.10">
    <property type="entry name" value="Ribonuclease Inhibitor"/>
    <property type="match status" value="1"/>
</dbReference>
<gene>
    <name evidence="3" type="ORF">HYH02_006628</name>
</gene>
<keyword evidence="2" id="KW-0732">Signal</keyword>
<dbReference type="PANTHER" id="PTHR48010:SF58">
    <property type="entry name" value="RECEPTOR PROTEIN KINASE-LIKE PROTEIN ZAR1"/>
    <property type="match status" value="1"/>
</dbReference>
<reference evidence="3" key="1">
    <citation type="journal article" date="2020" name="bioRxiv">
        <title>Comparative genomics of Chlamydomonas.</title>
        <authorList>
            <person name="Craig R.J."/>
            <person name="Hasan A.R."/>
            <person name="Ness R.W."/>
            <person name="Keightley P.D."/>
        </authorList>
    </citation>
    <scope>NUCLEOTIDE SEQUENCE</scope>
    <source>
        <strain evidence="3">CCAP 11/173</strain>
    </source>
</reference>
<comment type="caution">
    <text evidence="3">The sequence shown here is derived from an EMBL/GenBank/DDBJ whole genome shotgun (WGS) entry which is preliminary data.</text>
</comment>
<dbReference type="InterPro" id="IPR032675">
    <property type="entry name" value="LRR_dom_sf"/>
</dbReference>
<organism evidence="3 4">
    <name type="scientific">Chlamydomonas schloesseri</name>
    <dbReference type="NCBI Taxonomy" id="2026947"/>
    <lineage>
        <taxon>Eukaryota</taxon>
        <taxon>Viridiplantae</taxon>
        <taxon>Chlorophyta</taxon>
        <taxon>core chlorophytes</taxon>
        <taxon>Chlorophyceae</taxon>
        <taxon>CS clade</taxon>
        <taxon>Chlamydomonadales</taxon>
        <taxon>Chlamydomonadaceae</taxon>
        <taxon>Chlamydomonas</taxon>
    </lineage>
</organism>
<sequence length="345" mass="36763">MALRTWACQAAAAVLLPLLLPLLLPGLLPPGLSGRMAEARTLERDVFALIALHQEVRDRSPEWRGAVDKWPVHTCNINGTCAVDPCGNEWDHGWEAISCRYQQNWPADIPRVVTNIHLPKRNLIGTPPRSVVLLANLTELDMDTNQLTGPLPVDWACLRNLLEIDFSNNRLSGTIPPQWGLLDELVEMEFDGNPGVRGCLPPGVPPVERLCGGLFGSIPCPTFTTDRVIGTAMSGNQITGQSCPPYPGGDAALAATLSCPVVADFRRLIVGFFDKQATEQAASQTQQARADAIQMQAQGVVERPVAPEANSDGAGVLVGGVLPQRVAAAQGAAEATASGGGVPRR</sequence>
<protein>
    <recommendedName>
        <fullName evidence="5">Leucine-rich repeat-containing N-terminal plant-type domain-containing protein</fullName>
    </recommendedName>
</protein>
<dbReference type="OrthoDB" id="1535479at2759"/>
<dbReference type="PANTHER" id="PTHR48010">
    <property type="entry name" value="OS05G0588300 PROTEIN"/>
    <property type="match status" value="1"/>
</dbReference>
<proteinExistence type="predicted"/>
<dbReference type="AlphaFoldDB" id="A0A835W816"/>
<comment type="subcellular location">
    <subcellularLocation>
        <location evidence="1">Cytoplasm</location>
        <location evidence="1">Cytoskeleton</location>
        <location evidence="1">Cilium axoneme</location>
    </subcellularLocation>
</comment>
<evidence type="ECO:0008006" key="5">
    <source>
        <dbReference type="Google" id="ProtNLM"/>
    </source>
</evidence>
<dbReference type="EMBL" id="JAEHOD010000041">
    <property type="protein sequence ID" value="KAG2439106.1"/>
    <property type="molecule type" value="Genomic_DNA"/>
</dbReference>
<dbReference type="Proteomes" id="UP000613740">
    <property type="component" value="Unassembled WGS sequence"/>
</dbReference>
<dbReference type="Pfam" id="PF00560">
    <property type="entry name" value="LRR_1"/>
    <property type="match status" value="2"/>
</dbReference>
<accession>A0A835W816</accession>
<feature type="signal peptide" evidence="2">
    <location>
        <begin position="1"/>
        <end position="33"/>
    </location>
</feature>
<evidence type="ECO:0000256" key="1">
    <source>
        <dbReference type="ARBA" id="ARBA00004430"/>
    </source>
</evidence>
<dbReference type="GO" id="GO:0005930">
    <property type="term" value="C:axoneme"/>
    <property type="evidence" value="ECO:0007669"/>
    <property type="project" value="UniProtKB-SubCell"/>
</dbReference>
<dbReference type="InterPro" id="IPR050994">
    <property type="entry name" value="At_inactive_RLKs"/>
</dbReference>
<keyword evidence="4" id="KW-1185">Reference proteome</keyword>
<dbReference type="SUPFAM" id="SSF52058">
    <property type="entry name" value="L domain-like"/>
    <property type="match status" value="1"/>
</dbReference>
<evidence type="ECO:0000313" key="4">
    <source>
        <dbReference type="Proteomes" id="UP000613740"/>
    </source>
</evidence>
<dbReference type="InterPro" id="IPR001611">
    <property type="entry name" value="Leu-rich_rpt"/>
</dbReference>
<evidence type="ECO:0000256" key="2">
    <source>
        <dbReference type="SAM" id="SignalP"/>
    </source>
</evidence>
<evidence type="ECO:0000313" key="3">
    <source>
        <dbReference type="EMBL" id="KAG2439106.1"/>
    </source>
</evidence>
<feature type="chain" id="PRO_5032903768" description="Leucine-rich repeat-containing N-terminal plant-type domain-containing protein" evidence="2">
    <location>
        <begin position="34"/>
        <end position="345"/>
    </location>
</feature>
<name>A0A835W816_9CHLO</name>